<evidence type="ECO:0000259" key="2">
    <source>
        <dbReference type="Pfam" id="PF17680"/>
    </source>
</evidence>
<dbReference type="InterPro" id="IPR041215">
    <property type="entry name" value="FlgO_dom"/>
</dbReference>
<evidence type="ECO:0000313" key="4">
    <source>
        <dbReference type="Proteomes" id="UP000886829"/>
    </source>
</evidence>
<reference evidence="3" key="2">
    <citation type="submission" date="2021-04" db="EMBL/GenBank/DDBJ databases">
        <authorList>
            <person name="Gilroy R."/>
        </authorList>
    </citation>
    <scope>NUCLEOTIDE SEQUENCE</scope>
    <source>
        <strain evidence="3">USASDec5-558</strain>
    </source>
</reference>
<feature type="compositionally biased region" description="Low complexity" evidence="1">
    <location>
        <begin position="1"/>
        <end position="15"/>
    </location>
</feature>
<feature type="domain" description="FlgO" evidence="2">
    <location>
        <begin position="85"/>
        <end position="199"/>
    </location>
</feature>
<accession>A0A9D2B1P2</accession>
<dbReference type="AlphaFoldDB" id="A0A9D2B1P2"/>
<dbReference type="Proteomes" id="UP000886829">
    <property type="component" value="Unassembled WGS sequence"/>
</dbReference>
<reference evidence="3" key="1">
    <citation type="journal article" date="2021" name="PeerJ">
        <title>Extensive microbial diversity within the chicken gut microbiome revealed by metagenomics and culture.</title>
        <authorList>
            <person name="Gilroy R."/>
            <person name="Ravi A."/>
            <person name="Getino M."/>
            <person name="Pursley I."/>
            <person name="Horton D.L."/>
            <person name="Alikhan N.F."/>
            <person name="Baker D."/>
            <person name="Gharbi K."/>
            <person name="Hall N."/>
            <person name="Watson M."/>
            <person name="Adriaenssens E.M."/>
            <person name="Foster-Nyarko E."/>
            <person name="Jarju S."/>
            <person name="Secka A."/>
            <person name="Antonio M."/>
            <person name="Oren A."/>
            <person name="Chaudhuri R.R."/>
            <person name="La Ragione R."/>
            <person name="Hildebrand F."/>
            <person name="Pallen M.J."/>
        </authorList>
    </citation>
    <scope>NUCLEOTIDE SEQUENCE</scope>
    <source>
        <strain evidence="3">USASDec5-558</strain>
    </source>
</reference>
<feature type="region of interest" description="Disordered" evidence="1">
    <location>
        <begin position="1"/>
        <end position="25"/>
    </location>
</feature>
<protein>
    <recommendedName>
        <fullName evidence="2">FlgO domain-containing protein</fullName>
    </recommendedName>
</protein>
<dbReference type="EMBL" id="DXEV01000138">
    <property type="protein sequence ID" value="HIX57204.1"/>
    <property type="molecule type" value="Genomic_DNA"/>
</dbReference>
<organism evidence="3 4">
    <name type="scientific">Candidatus Anaerobiospirillum pullistercoris</name>
    <dbReference type="NCBI Taxonomy" id="2838452"/>
    <lineage>
        <taxon>Bacteria</taxon>
        <taxon>Pseudomonadati</taxon>
        <taxon>Pseudomonadota</taxon>
        <taxon>Gammaproteobacteria</taxon>
        <taxon>Aeromonadales</taxon>
        <taxon>Succinivibrionaceae</taxon>
        <taxon>Anaerobiospirillum</taxon>
    </lineage>
</organism>
<sequence>MGSSSAPASGSVANSTQGSYSTTTTTTAVKTDAGSKADDAIYQQRGMEISSITSRMADTLQQNMFYHLLPDAPVDRTATADNVKIVTMPRIAITSFVDTDTYENSGYLGRALAEFFTHEMSSRAFDVTEYKLTGKLSVSKDGDYILSRNWRKIAKDTNVKYLLGGTLTRNDKGVVVVARIINMQTRQSIATATDFIPYNLLPSCYRTASKNCSFAGVSGYLNPTQIRVANYYQTPEQQNRSRLEALQPRPVSGSSVNTSKGFKAQVVSASGKPLGGVFVAATPETNQPSAVQQSDSFFAGDDQVKDPRFYDGIVVGATSRGNYDRYREQVENQGTFGRCTFGDCNDPVVYPANTYMHNTLLIRDTADESAYGRVSN</sequence>
<dbReference type="Pfam" id="PF17680">
    <property type="entry name" value="FlgO"/>
    <property type="match status" value="1"/>
</dbReference>
<comment type="caution">
    <text evidence="3">The sequence shown here is derived from an EMBL/GenBank/DDBJ whole genome shotgun (WGS) entry which is preliminary data.</text>
</comment>
<evidence type="ECO:0000313" key="3">
    <source>
        <dbReference type="EMBL" id="HIX57204.1"/>
    </source>
</evidence>
<proteinExistence type="predicted"/>
<gene>
    <name evidence="3" type="ORF">H9850_07010</name>
</gene>
<name>A0A9D2B1P2_9GAMM</name>
<evidence type="ECO:0000256" key="1">
    <source>
        <dbReference type="SAM" id="MobiDB-lite"/>
    </source>
</evidence>